<dbReference type="WBParaSite" id="nRc.2.0.1.t38159-RA">
    <property type="protein sequence ID" value="nRc.2.0.1.t38159-RA"/>
    <property type="gene ID" value="nRc.2.0.1.g38159"/>
</dbReference>
<accession>A0A915KJX4</accession>
<sequence length="61" mass="6635">MTTGPWALTWEPSATLILPQIGSWSDCLSKAHLINPEDNTEHWAPVLMSACALMVPSLMGI</sequence>
<evidence type="ECO:0000313" key="1">
    <source>
        <dbReference type="Proteomes" id="UP000887565"/>
    </source>
</evidence>
<dbReference type="AlphaFoldDB" id="A0A915KJX4"/>
<proteinExistence type="predicted"/>
<reference evidence="2" key="1">
    <citation type="submission" date="2022-11" db="UniProtKB">
        <authorList>
            <consortium name="WormBaseParasite"/>
        </authorList>
    </citation>
    <scope>IDENTIFICATION</scope>
</reference>
<keyword evidence="1" id="KW-1185">Reference proteome</keyword>
<organism evidence="1 2">
    <name type="scientific">Romanomermis culicivorax</name>
    <name type="common">Nematode worm</name>
    <dbReference type="NCBI Taxonomy" id="13658"/>
    <lineage>
        <taxon>Eukaryota</taxon>
        <taxon>Metazoa</taxon>
        <taxon>Ecdysozoa</taxon>
        <taxon>Nematoda</taxon>
        <taxon>Enoplea</taxon>
        <taxon>Dorylaimia</taxon>
        <taxon>Mermithida</taxon>
        <taxon>Mermithoidea</taxon>
        <taxon>Mermithidae</taxon>
        <taxon>Romanomermis</taxon>
    </lineage>
</organism>
<name>A0A915KJX4_ROMCU</name>
<dbReference type="Proteomes" id="UP000887565">
    <property type="component" value="Unplaced"/>
</dbReference>
<protein>
    <submittedName>
        <fullName evidence="2">Uncharacterized protein</fullName>
    </submittedName>
</protein>
<evidence type="ECO:0000313" key="2">
    <source>
        <dbReference type="WBParaSite" id="nRc.2.0.1.t38159-RA"/>
    </source>
</evidence>